<organism evidence="1 2">
    <name type="scientific">Babjeviella inositovora NRRL Y-12698</name>
    <dbReference type="NCBI Taxonomy" id="984486"/>
    <lineage>
        <taxon>Eukaryota</taxon>
        <taxon>Fungi</taxon>
        <taxon>Dikarya</taxon>
        <taxon>Ascomycota</taxon>
        <taxon>Saccharomycotina</taxon>
        <taxon>Pichiomycetes</taxon>
        <taxon>Serinales incertae sedis</taxon>
        <taxon>Babjeviella</taxon>
    </lineage>
</organism>
<protein>
    <submittedName>
        <fullName evidence="1">Uncharacterized protein</fullName>
    </submittedName>
</protein>
<dbReference type="AlphaFoldDB" id="A0A1E3QN92"/>
<dbReference type="GeneID" id="30145055"/>
<keyword evidence="2" id="KW-1185">Reference proteome</keyword>
<dbReference type="PROSITE" id="PS51257">
    <property type="entry name" value="PROKAR_LIPOPROTEIN"/>
    <property type="match status" value="1"/>
</dbReference>
<evidence type="ECO:0000313" key="2">
    <source>
        <dbReference type="Proteomes" id="UP000094336"/>
    </source>
</evidence>
<accession>A0A1E3QN92</accession>
<sequence>MKTKKKLYKATSRFTQPCQVISLISCHLGYVSYTSETTIAISTTLSISIRRTSEASTSFSTLCVSIRYSERNHYNTLEHQTRVATRFVS</sequence>
<gene>
    <name evidence="1" type="ORF">BABINDRAFT_148084</name>
</gene>
<name>A0A1E3QN92_9ASCO</name>
<proteinExistence type="predicted"/>
<dbReference type="EMBL" id="KV454433">
    <property type="protein sequence ID" value="ODQ79108.1"/>
    <property type="molecule type" value="Genomic_DNA"/>
</dbReference>
<dbReference type="RefSeq" id="XP_018984436.1">
    <property type="nucleotide sequence ID" value="XM_019127202.1"/>
</dbReference>
<dbReference type="Proteomes" id="UP000094336">
    <property type="component" value="Unassembled WGS sequence"/>
</dbReference>
<reference evidence="2" key="1">
    <citation type="submission" date="2016-05" db="EMBL/GenBank/DDBJ databases">
        <title>Comparative genomics of biotechnologically important yeasts.</title>
        <authorList>
            <consortium name="DOE Joint Genome Institute"/>
            <person name="Riley R."/>
            <person name="Haridas S."/>
            <person name="Wolfe K.H."/>
            <person name="Lopes M.R."/>
            <person name="Hittinger C.T."/>
            <person name="Goker M."/>
            <person name="Salamov A."/>
            <person name="Wisecaver J."/>
            <person name="Long T.M."/>
            <person name="Aerts A.L."/>
            <person name="Barry K."/>
            <person name="Choi C."/>
            <person name="Clum A."/>
            <person name="Coughlan A.Y."/>
            <person name="Deshpande S."/>
            <person name="Douglass A.P."/>
            <person name="Hanson S.J."/>
            <person name="Klenk H.-P."/>
            <person name="Labutti K."/>
            <person name="Lapidus A."/>
            <person name="Lindquist E."/>
            <person name="Lipzen A."/>
            <person name="Meier-Kolthoff J.P."/>
            <person name="Ohm R.A."/>
            <person name="Otillar R.P."/>
            <person name="Pangilinan J."/>
            <person name="Peng Y."/>
            <person name="Rokas A."/>
            <person name="Rosa C.A."/>
            <person name="Scheuner C."/>
            <person name="Sibirny A.A."/>
            <person name="Slot J.C."/>
            <person name="Stielow J.B."/>
            <person name="Sun H."/>
            <person name="Kurtzman C.P."/>
            <person name="Blackwell M."/>
            <person name="Grigoriev I.V."/>
            <person name="Jeffries T.W."/>
        </authorList>
    </citation>
    <scope>NUCLEOTIDE SEQUENCE [LARGE SCALE GENOMIC DNA]</scope>
    <source>
        <strain evidence="2">NRRL Y-12698</strain>
    </source>
</reference>
<evidence type="ECO:0000313" key="1">
    <source>
        <dbReference type="EMBL" id="ODQ79108.1"/>
    </source>
</evidence>